<dbReference type="Proteomes" id="UP000031599">
    <property type="component" value="Unassembled WGS sequence"/>
</dbReference>
<dbReference type="AlphaFoldDB" id="A0A0C2CVY6"/>
<evidence type="ECO:0000313" key="2">
    <source>
        <dbReference type="Proteomes" id="UP000031599"/>
    </source>
</evidence>
<sequence length="71" mass="7888">MSTIRCSPRLGLAWVDLASSRRSADIQAMYPSAKAFANKLRELDPDGVFHGRLLARVFPRAPARDHVAQQP</sequence>
<name>A0A0C2CVY6_9BACT</name>
<dbReference type="InterPro" id="IPR016171">
    <property type="entry name" value="Vanillyl_alc_oxidase_C-sub2"/>
</dbReference>
<reference evidence="1 2" key="1">
    <citation type="submission" date="2014-12" db="EMBL/GenBank/DDBJ databases">
        <title>Genome assembly of Enhygromyxa salina DSM 15201.</title>
        <authorList>
            <person name="Sharma G."/>
            <person name="Subramanian S."/>
        </authorList>
    </citation>
    <scope>NUCLEOTIDE SEQUENCE [LARGE SCALE GENOMIC DNA]</scope>
    <source>
        <strain evidence="1 2">DSM 15201</strain>
    </source>
</reference>
<accession>A0A0C2CVY6</accession>
<proteinExistence type="predicted"/>
<protein>
    <submittedName>
        <fullName evidence="1">Uncharacterized protein</fullName>
    </submittedName>
</protein>
<organism evidence="1 2">
    <name type="scientific">Enhygromyxa salina</name>
    <dbReference type="NCBI Taxonomy" id="215803"/>
    <lineage>
        <taxon>Bacteria</taxon>
        <taxon>Pseudomonadati</taxon>
        <taxon>Myxococcota</taxon>
        <taxon>Polyangia</taxon>
        <taxon>Nannocystales</taxon>
        <taxon>Nannocystaceae</taxon>
        <taxon>Enhygromyxa</taxon>
    </lineage>
</organism>
<dbReference type="EMBL" id="JMCC02000059">
    <property type="protein sequence ID" value="KIG15201.1"/>
    <property type="molecule type" value="Genomic_DNA"/>
</dbReference>
<evidence type="ECO:0000313" key="1">
    <source>
        <dbReference type="EMBL" id="KIG15201.1"/>
    </source>
</evidence>
<gene>
    <name evidence="1" type="ORF">DB30_05901</name>
</gene>
<dbReference type="Gene3D" id="1.10.45.10">
    <property type="entry name" value="Vanillyl-alcohol Oxidase, Chain A, domain 4"/>
    <property type="match status" value="1"/>
</dbReference>
<comment type="caution">
    <text evidence="1">The sequence shown here is derived from an EMBL/GenBank/DDBJ whole genome shotgun (WGS) entry which is preliminary data.</text>
</comment>